<sequence>MIITIKNKTISMENVIKRRLKLEQKKAKIITEEARLKIQARKARTRHLIEIGGLVVKAKLDDLPTNSLLGAFVSLKENLSANKKRQIQTQTEQESEIVKMKRAEILYEKSDALKYVMSNNVAKRYLSEHRGIQEALTKYQLSFDLRTNMMWDSNSKQYYPALIAFARNKDGNITGGQAIYLNKKTNNKAEIEVHKRSFGKIKGSFVEISNNHEEQQNIPSSKDGNNSTNNVTIIAAGLETSLSIREAGIKGKILCSVGVSNIRNYEPLKGERIIIAADNDGKDAVSVHTVIKAQEELIRTGAVVSIIQPAEKGDFNDMLKSQGAESVRKLIEPEIAKLIPDSKVAELQSSLRTNDNKKLQFQLY</sequence>
<dbReference type="PATRIC" id="fig|1359164.3.peg.1617"/>
<evidence type="ECO:0000313" key="3">
    <source>
        <dbReference type="EMBL" id="KJV62601.1"/>
    </source>
</evidence>
<gene>
    <name evidence="3" type="ORF">APHACPA_1632</name>
</gene>
<dbReference type="InterPro" id="IPR006171">
    <property type="entry name" value="TOPRIM_dom"/>
</dbReference>
<dbReference type="Pfam" id="PF13362">
    <property type="entry name" value="Toprim_3"/>
    <property type="match status" value="1"/>
</dbReference>
<dbReference type="Proteomes" id="UP000033556">
    <property type="component" value="Unassembled WGS sequence"/>
</dbReference>
<dbReference type="Pfam" id="PF23639">
    <property type="entry name" value="DUF7146"/>
    <property type="match status" value="1"/>
</dbReference>
<dbReference type="CDD" id="cd01029">
    <property type="entry name" value="TOPRIM_primases"/>
    <property type="match status" value="1"/>
</dbReference>
<dbReference type="EMBL" id="LANR01000001">
    <property type="protein sequence ID" value="KJV62601.1"/>
    <property type="molecule type" value="Genomic_DNA"/>
</dbReference>
<dbReference type="Gene3D" id="3.40.1360.10">
    <property type="match status" value="1"/>
</dbReference>
<dbReference type="InterPro" id="IPR009444">
    <property type="entry name" value="Conjugal_tfr_TraD_a-type"/>
</dbReference>
<evidence type="ECO:0000313" key="4">
    <source>
        <dbReference type="Proteomes" id="UP000033556"/>
    </source>
</evidence>
<evidence type="ECO:0000259" key="2">
    <source>
        <dbReference type="Pfam" id="PF23639"/>
    </source>
</evidence>
<name>A0A0F3N4F1_RICAM</name>
<keyword evidence="4" id="KW-1185">Reference proteome</keyword>
<comment type="caution">
    <text evidence="3">The sequence shown here is derived from an EMBL/GenBank/DDBJ whole genome shotgun (WGS) entry which is preliminary data.</text>
</comment>
<dbReference type="Pfam" id="PF06412">
    <property type="entry name" value="TraD"/>
    <property type="match status" value="1"/>
</dbReference>
<dbReference type="InterPro" id="IPR034154">
    <property type="entry name" value="TOPRIM_DnaG/twinkle"/>
</dbReference>
<feature type="domain" description="Toprim" evidence="1">
    <location>
        <begin position="232"/>
        <end position="325"/>
    </location>
</feature>
<evidence type="ECO:0000259" key="1">
    <source>
        <dbReference type="Pfam" id="PF13362"/>
    </source>
</evidence>
<dbReference type="AlphaFoldDB" id="A0A0F3N4F1"/>
<accession>A0A0F3N4F1</accession>
<protein>
    <submittedName>
        <fullName evidence="3">Toprim domain protein</fullName>
    </submittedName>
</protein>
<organism evidence="3 4">
    <name type="scientific">Rickettsia amblyommatis str. Ac/Pa</name>
    <dbReference type="NCBI Taxonomy" id="1359164"/>
    <lineage>
        <taxon>Bacteria</taxon>
        <taxon>Pseudomonadati</taxon>
        <taxon>Pseudomonadota</taxon>
        <taxon>Alphaproteobacteria</taxon>
        <taxon>Rickettsiales</taxon>
        <taxon>Rickettsiaceae</taxon>
        <taxon>Rickettsieae</taxon>
        <taxon>Rickettsia</taxon>
        <taxon>spotted fever group</taxon>
    </lineage>
</organism>
<reference evidence="3 4" key="1">
    <citation type="submission" date="2015-01" db="EMBL/GenBank/DDBJ databases">
        <title>Genome Sequencing of Rickettsiales.</title>
        <authorList>
            <person name="Daugherty S.C."/>
            <person name="Su Q."/>
            <person name="Abolude K."/>
            <person name="Beier-Sexton M."/>
            <person name="Carlyon J.A."/>
            <person name="Carter R."/>
            <person name="Day N.P."/>
            <person name="Dumler S.J."/>
            <person name="Dyachenko V."/>
            <person name="Godinez A."/>
            <person name="Kurtti T.J."/>
            <person name="Lichay M."/>
            <person name="Mullins K.E."/>
            <person name="Ott S."/>
            <person name="Pappas-Brown V."/>
            <person name="Paris D.H."/>
            <person name="Patel P."/>
            <person name="Richards A.L."/>
            <person name="Sadzewicz L."/>
            <person name="Sears K."/>
            <person name="Seidman D."/>
            <person name="Sengamalay N."/>
            <person name="Stenos J."/>
            <person name="Tallon L.J."/>
            <person name="Vincent G."/>
            <person name="Fraser C.M."/>
            <person name="Munderloh U."/>
            <person name="Dunning-Hotopp J.C."/>
        </authorList>
    </citation>
    <scope>NUCLEOTIDE SEQUENCE [LARGE SCALE GENOMIC DNA]</scope>
    <source>
        <strain evidence="3 4">Ac/Pa</strain>
    </source>
</reference>
<proteinExistence type="predicted"/>
<feature type="domain" description="DUF7146" evidence="2">
    <location>
        <begin position="118"/>
        <end position="207"/>
    </location>
</feature>
<dbReference type="InterPro" id="IPR055570">
    <property type="entry name" value="DUF7146"/>
</dbReference>